<feature type="non-terminal residue" evidence="2">
    <location>
        <position position="1"/>
    </location>
</feature>
<dbReference type="EMBL" id="CADCWG010000209">
    <property type="protein sequence ID" value="CAA9566247.1"/>
    <property type="molecule type" value="Genomic_DNA"/>
</dbReference>
<feature type="compositionally biased region" description="Low complexity" evidence="1">
    <location>
        <begin position="104"/>
        <end position="119"/>
    </location>
</feature>
<name>A0A6J4V3J9_9BACT</name>
<feature type="region of interest" description="Disordered" evidence="1">
    <location>
        <begin position="169"/>
        <end position="216"/>
    </location>
</feature>
<dbReference type="AlphaFoldDB" id="A0A6J4V3J9"/>
<feature type="region of interest" description="Disordered" evidence="1">
    <location>
        <begin position="97"/>
        <end position="124"/>
    </location>
</feature>
<reference evidence="2" key="1">
    <citation type="submission" date="2020-02" db="EMBL/GenBank/DDBJ databases">
        <authorList>
            <person name="Meier V. D."/>
        </authorList>
    </citation>
    <scope>NUCLEOTIDE SEQUENCE</scope>
    <source>
        <strain evidence="2">AVDCRST_MAG49</strain>
    </source>
</reference>
<feature type="region of interest" description="Disordered" evidence="1">
    <location>
        <begin position="1"/>
        <end position="44"/>
    </location>
</feature>
<feature type="region of interest" description="Disordered" evidence="1">
    <location>
        <begin position="235"/>
        <end position="294"/>
    </location>
</feature>
<feature type="non-terminal residue" evidence="2">
    <location>
        <position position="294"/>
    </location>
</feature>
<evidence type="ECO:0000313" key="2">
    <source>
        <dbReference type="EMBL" id="CAA9566247.1"/>
    </source>
</evidence>
<evidence type="ECO:0000256" key="1">
    <source>
        <dbReference type="SAM" id="MobiDB-lite"/>
    </source>
</evidence>
<organism evidence="2">
    <name type="scientific">uncultured Thermomicrobiales bacterium</name>
    <dbReference type="NCBI Taxonomy" id="1645740"/>
    <lineage>
        <taxon>Bacteria</taxon>
        <taxon>Pseudomonadati</taxon>
        <taxon>Thermomicrobiota</taxon>
        <taxon>Thermomicrobia</taxon>
        <taxon>Thermomicrobiales</taxon>
        <taxon>environmental samples</taxon>
    </lineage>
</organism>
<evidence type="ECO:0008006" key="3">
    <source>
        <dbReference type="Google" id="ProtNLM"/>
    </source>
</evidence>
<gene>
    <name evidence="2" type="ORF">AVDCRST_MAG49-3081</name>
</gene>
<feature type="compositionally biased region" description="Basic residues" evidence="1">
    <location>
        <begin position="252"/>
        <end position="262"/>
    </location>
</feature>
<proteinExistence type="predicted"/>
<protein>
    <recommendedName>
        <fullName evidence="3">ABC transporter, permease protein 2 (Cluster 1, maltose/g3p/polyamine/iron)</fullName>
    </recommendedName>
</protein>
<sequence length="294" mass="32439">GHHCPQRPQDRRCRLEPPPARPRGSGVGSLRRPAGVPGRLPAPLPLDLVLRPEEFGRDRAAPIRAAHRVPVAEPPAGLDRRPLRPVHLEQRHLLRGHRRRRRPALLPGRLRPGPAAGARARCHPRRLSARADGAVPVRDGAALLSPPRHPPARDLLGLHRPGHRPAVALRHLPDARLLSRAPSRAGGRGAGRRGERVAGLPPGDAPARHAGSLDPGRVPVHVHLEPVPDAARVRAARRAAPRLPGDDVLLRPLHRRPRHDRGRRHDRDAARRPALPRPPASLHRRDHRRRDEDV</sequence>
<accession>A0A6J4V3J9</accession>